<dbReference type="AlphaFoldDB" id="A0A939D9T3"/>
<accession>A0A939D9T3</accession>
<organism evidence="1 2">
    <name type="scientific">Clostridium aminobutyricum</name>
    <dbReference type="NCBI Taxonomy" id="33953"/>
    <lineage>
        <taxon>Bacteria</taxon>
        <taxon>Bacillati</taxon>
        <taxon>Bacillota</taxon>
        <taxon>Clostridia</taxon>
        <taxon>Eubacteriales</taxon>
        <taxon>Clostridiaceae</taxon>
        <taxon>Clostridium</taxon>
    </lineage>
</organism>
<dbReference type="Pfam" id="PF04245">
    <property type="entry name" value="NA37"/>
    <property type="match status" value="1"/>
</dbReference>
<sequence>MNDIIIEKAILHILDTSITTPVLADKLMAYSQQADEFLKIHIARAIEDADIKKGAFKSEGEDIKKLISNVEDAAFIQGSQQLAQQIFELALSNPGIPAADLLCCHFRYDNGLYFGLLKFNYKSSYIHQFNMADEFKETRILKQNATIASENQKLEEFAFIRLDDFSVLVKEKKVEINGAKDYYLSSQLLKVDTDLSPKAKVNIVEKAAQKVIKEFYGEDPLKVSQVKTELKSCVDESSIIEIDRITNAVFDGNFSAQQRYREEVAQKGISGKAFEVTSEIEKKVARKQKIFTDSGIEISLPVDYLENKKKVEFIMNEDGTMSILIKAVVLR</sequence>
<dbReference type="GO" id="GO:0009295">
    <property type="term" value="C:nucleoid"/>
    <property type="evidence" value="ECO:0007669"/>
    <property type="project" value="InterPro"/>
</dbReference>
<protein>
    <submittedName>
        <fullName evidence="1">Nucleoid-associated protein</fullName>
    </submittedName>
</protein>
<evidence type="ECO:0000313" key="2">
    <source>
        <dbReference type="Proteomes" id="UP000664545"/>
    </source>
</evidence>
<dbReference type="Proteomes" id="UP000664545">
    <property type="component" value="Unassembled WGS sequence"/>
</dbReference>
<keyword evidence="2" id="KW-1185">Reference proteome</keyword>
<dbReference type="RefSeq" id="WP_206582878.1">
    <property type="nucleotide sequence ID" value="NZ_JAFJZZ010000006.1"/>
</dbReference>
<proteinExistence type="predicted"/>
<evidence type="ECO:0000313" key="1">
    <source>
        <dbReference type="EMBL" id="MBN7774034.1"/>
    </source>
</evidence>
<dbReference type="EMBL" id="JAFJZZ010000006">
    <property type="protein sequence ID" value="MBN7774034.1"/>
    <property type="molecule type" value="Genomic_DNA"/>
</dbReference>
<name>A0A939D9T3_CLOAM</name>
<comment type="caution">
    <text evidence="1">The sequence shown here is derived from an EMBL/GenBank/DDBJ whole genome shotgun (WGS) entry which is preliminary data.</text>
</comment>
<reference evidence="1" key="1">
    <citation type="submission" date="2021-02" db="EMBL/GenBank/DDBJ databases">
        <title>Abyssanaerobacter marinus gen.nov., sp., nov, anaerobic bacterium isolated from the Onnuri vent field of Indian Ocean and suggestion of Mogibacteriaceae fam. nov., and proposal of reclassification of ambiguous this family's genus member.</title>
        <authorList>
            <person name="Kim Y.J."/>
            <person name="Yang J.-A."/>
        </authorList>
    </citation>
    <scope>NUCLEOTIDE SEQUENCE</scope>
    <source>
        <strain evidence="1">DSM 2634</strain>
    </source>
</reference>
<gene>
    <name evidence="1" type="ORF">JYB65_11730</name>
</gene>
<dbReference type="InterPro" id="IPR007358">
    <property type="entry name" value="Nucleoid_associated_NdpA"/>
</dbReference>